<feature type="transmembrane region" description="Helical" evidence="1">
    <location>
        <begin position="42"/>
        <end position="64"/>
    </location>
</feature>
<dbReference type="InterPro" id="IPR036364">
    <property type="entry name" value="SEA_dom_sf"/>
</dbReference>
<name>A0A226NC83_CALSU</name>
<dbReference type="STRING" id="9009.A0A226NC83"/>
<dbReference type="EMBL" id="MCFN01000100">
    <property type="protein sequence ID" value="OXB65214.1"/>
    <property type="molecule type" value="Genomic_DNA"/>
</dbReference>
<proteinExistence type="predicted"/>
<keyword evidence="1" id="KW-0472">Membrane</keyword>
<keyword evidence="1" id="KW-1133">Transmembrane helix</keyword>
<dbReference type="Proteomes" id="UP000198323">
    <property type="component" value="Unassembled WGS sequence"/>
</dbReference>
<evidence type="ECO:0000313" key="4">
    <source>
        <dbReference type="Proteomes" id="UP000198323"/>
    </source>
</evidence>
<feature type="domain" description="SEA" evidence="2">
    <location>
        <begin position="71"/>
        <end position="110"/>
    </location>
</feature>
<evidence type="ECO:0000313" key="3">
    <source>
        <dbReference type="EMBL" id="OXB65214.1"/>
    </source>
</evidence>
<dbReference type="InterPro" id="IPR000082">
    <property type="entry name" value="SEA_dom"/>
</dbReference>
<keyword evidence="1" id="KW-0812">Transmembrane</keyword>
<feature type="non-terminal residue" evidence="3">
    <location>
        <position position="1"/>
    </location>
</feature>
<dbReference type="OrthoDB" id="414661at2759"/>
<protein>
    <recommendedName>
        <fullName evidence="2">SEA domain-containing protein</fullName>
    </recommendedName>
</protein>
<sequence length="110" mass="12974">VANITVQMVSAEDKLVKRILARKKHGKLKKREKMLWNFQNQIILFTLVLFVLGVVTWTLLWLFIVQAENKDALYFVGLFRVANIEFLPEYRQKESKEFLSVAQNVQHVVR</sequence>
<comment type="caution">
    <text evidence="3">The sequence shown here is derived from an EMBL/GenBank/DDBJ whole genome shotgun (WGS) entry which is preliminary data.</text>
</comment>
<gene>
    <name evidence="3" type="ORF">ASZ78_014879</name>
</gene>
<dbReference type="AlphaFoldDB" id="A0A226NC83"/>
<keyword evidence="4" id="KW-1185">Reference proteome</keyword>
<dbReference type="SUPFAM" id="SSF82671">
    <property type="entry name" value="SEA domain"/>
    <property type="match status" value="1"/>
</dbReference>
<dbReference type="PROSITE" id="PS50024">
    <property type="entry name" value="SEA"/>
    <property type="match status" value="1"/>
</dbReference>
<organism evidence="3 4">
    <name type="scientific">Callipepla squamata</name>
    <name type="common">Scaled quail</name>
    <dbReference type="NCBI Taxonomy" id="9009"/>
    <lineage>
        <taxon>Eukaryota</taxon>
        <taxon>Metazoa</taxon>
        <taxon>Chordata</taxon>
        <taxon>Craniata</taxon>
        <taxon>Vertebrata</taxon>
        <taxon>Euteleostomi</taxon>
        <taxon>Archelosauria</taxon>
        <taxon>Archosauria</taxon>
        <taxon>Dinosauria</taxon>
        <taxon>Saurischia</taxon>
        <taxon>Theropoda</taxon>
        <taxon>Coelurosauria</taxon>
        <taxon>Aves</taxon>
        <taxon>Neognathae</taxon>
        <taxon>Galloanserae</taxon>
        <taxon>Galliformes</taxon>
        <taxon>Odontophoridae</taxon>
        <taxon>Callipepla</taxon>
    </lineage>
</organism>
<accession>A0A226NC83</accession>
<evidence type="ECO:0000256" key="1">
    <source>
        <dbReference type="SAM" id="Phobius"/>
    </source>
</evidence>
<reference evidence="3 4" key="1">
    <citation type="submission" date="2016-07" db="EMBL/GenBank/DDBJ databases">
        <title>Disparate Historic Effective Population Sizes Predicted by Modern Levels of Genome Diversity for the Scaled Quail (Callipepla squamata) and the Northern Bobwhite (Colinus virginianus): Inferences from First and Second Generation Draft Genome Assemblies for Sympatric New World Quail.</title>
        <authorList>
            <person name="Oldeschulte D.L."/>
            <person name="Halley Y.A."/>
            <person name="Bhattarai E.K."/>
            <person name="Brashear W.A."/>
            <person name="Hill J."/>
            <person name="Metz R.P."/>
            <person name="Johnson C.D."/>
            <person name="Rollins D."/>
            <person name="Peterson M.J."/>
            <person name="Bickhart D.M."/>
            <person name="Decker J.E."/>
            <person name="Seabury C.M."/>
        </authorList>
    </citation>
    <scope>NUCLEOTIDE SEQUENCE [LARGE SCALE GENOMIC DNA]</scope>
    <source>
        <strain evidence="3 4">Texas</strain>
        <tissue evidence="3">Leg muscle</tissue>
    </source>
</reference>
<evidence type="ECO:0000259" key="2">
    <source>
        <dbReference type="PROSITE" id="PS50024"/>
    </source>
</evidence>